<evidence type="ECO:0000313" key="8">
    <source>
        <dbReference type="Proteomes" id="UP001059295"/>
    </source>
</evidence>
<reference evidence="7" key="1">
    <citation type="journal article" date="2022" name="Cell">
        <title>Design, construction, and in vivo augmentation of a complex gut microbiome.</title>
        <authorList>
            <person name="Cheng A.G."/>
            <person name="Ho P.Y."/>
            <person name="Aranda-Diaz A."/>
            <person name="Jain S."/>
            <person name="Yu F.B."/>
            <person name="Meng X."/>
            <person name="Wang M."/>
            <person name="Iakiviak M."/>
            <person name="Nagashima K."/>
            <person name="Zhao A."/>
            <person name="Murugkar P."/>
            <person name="Patil A."/>
            <person name="Atabakhsh K."/>
            <person name="Weakley A."/>
            <person name="Yan J."/>
            <person name="Brumbaugh A.R."/>
            <person name="Higginbottom S."/>
            <person name="Dimas A."/>
            <person name="Shiver A.L."/>
            <person name="Deutschbauer A."/>
            <person name="Neff N."/>
            <person name="Sonnenburg J.L."/>
            <person name="Huang K.C."/>
            <person name="Fischbach M.A."/>
        </authorList>
    </citation>
    <scope>NUCLEOTIDE SEQUENCE</scope>
    <source>
        <strain evidence="7">AP11</strain>
    </source>
</reference>
<evidence type="ECO:0000256" key="1">
    <source>
        <dbReference type="ARBA" id="ARBA00004651"/>
    </source>
</evidence>
<dbReference type="Pfam" id="PF01810">
    <property type="entry name" value="LysE"/>
    <property type="match status" value="1"/>
</dbReference>
<feature type="transmembrane region" description="Helical" evidence="6">
    <location>
        <begin position="187"/>
        <end position="208"/>
    </location>
</feature>
<organism evidence="7 8">
    <name type="scientific">Alistipes ihumii AP11</name>
    <dbReference type="NCBI Taxonomy" id="1211813"/>
    <lineage>
        <taxon>Bacteria</taxon>
        <taxon>Pseudomonadati</taxon>
        <taxon>Bacteroidota</taxon>
        <taxon>Bacteroidia</taxon>
        <taxon>Bacteroidales</taxon>
        <taxon>Rikenellaceae</taxon>
        <taxon>Alistipes</taxon>
    </lineage>
</organism>
<keyword evidence="3 6" id="KW-0812">Transmembrane</keyword>
<dbReference type="GeneID" id="82891704"/>
<feature type="transmembrane region" description="Helical" evidence="6">
    <location>
        <begin position="40"/>
        <end position="68"/>
    </location>
</feature>
<dbReference type="PANTHER" id="PTHR30086">
    <property type="entry name" value="ARGININE EXPORTER PROTEIN ARGO"/>
    <property type="match status" value="1"/>
</dbReference>
<keyword evidence="4 6" id="KW-1133">Transmembrane helix</keyword>
<dbReference type="RefSeq" id="WP_034283401.1">
    <property type="nucleotide sequence ID" value="NZ_CAPH01000018.1"/>
</dbReference>
<evidence type="ECO:0000256" key="4">
    <source>
        <dbReference type="ARBA" id="ARBA00022989"/>
    </source>
</evidence>
<evidence type="ECO:0000313" key="7">
    <source>
        <dbReference type="EMBL" id="UWN56628.1"/>
    </source>
</evidence>
<protein>
    <submittedName>
        <fullName evidence="7">LysE family transporter</fullName>
    </submittedName>
</protein>
<keyword evidence="5 6" id="KW-0472">Membrane</keyword>
<gene>
    <name evidence="7" type="ORF">NQ491_08180</name>
</gene>
<keyword evidence="8" id="KW-1185">Reference proteome</keyword>
<accession>A0ABY5UYC5</accession>
<dbReference type="InterPro" id="IPR001123">
    <property type="entry name" value="LeuE-type"/>
</dbReference>
<sequence>MWFDVYTQGILIGLVASIPLGPIGLLCIQRTLSKSHRSGFVSGLGAATADSMFATVALFSLTVVMSFIENNMAIIKALGGISVVIVGVTIFLKNPVVQIRRNRAGKGHNLWGDYLSVFFLTLTNPAYILIFVALFAALGISHEGIPLGGGMSMILGVLCGASLWWFTLTFGVSFLRRKFRPRHLLWMNRISGSVIVVLGAAAILSIFFHTPVVHEMLP</sequence>
<dbReference type="PANTHER" id="PTHR30086:SF20">
    <property type="entry name" value="ARGININE EXPORTER PROTEIN ARGO-RELATED"/>
    <property type="match status" value="1"/>
</dbReference>
<evidence type="ECO:0000256" key="6">
    <source>
        <dbReference type="SAM" id="Phobius"/>
    </source>
</evidence>
<feature type="transmembrane region" description="Helical" evidence="6">
    <location>
        <begin position="6"/>
        <end position="28"/>
    </location>
</feature>
<name>A0ABY5UYC5_9BACT</name>
<keyword evidence="2" id="KW-1003">Cell membrane</keyword>
<feature type="transmembrane region" description="Helical" evidence="6">
    <location>
        <begin position="114"/>
        <end position="140"/>
    </location>
</feature>
<feature type="transmembrane region" description="Helical" evidence="6">
    <location>
        <begin position="74"/>
        <end position="93"/>
    </location>
</feature>
<dbReference type="EMBL" id="CP102294">
    <property type="protein sequence ID" value="UWN56628.1"/>
    <property type="molecule type" value="Genomic_DNA"/>
</dbReference>
<evidence type="ECO:0000256" key="3">
    <source>
        <dbReference type="ARBA" id="ARBA00022692"/>
    </source>
</evidence>
<dbReference type="Proteomes" id="UP001059295">
    <property type="component" value="Chromosome"/>
</dbReference>
<proteinExistence type="predicted"/>
<feature type="transmembrane region" description="Helical" evidence="6">
    <location>
        <begin position="152"/>
        <end position="175"/>
    </location>
</feature>
<comment type="subcellular location">
    <subcellularLocation>
        <location evidence="1">Cell membrane</location>
        <topology evidence="1">Multi-pass membrane protein</topology>
    </subcellularLocation>
</comment>
<evidence type="ECO:0000256" key="5">
    <source>
        <dbReference type="ARBA" id="ARBA00023136"/>
    </source>
</evidence>
<evidence type="ECO:0000256" key="2">
    <source>
        <dbReference type="ARBA" id="ARBA00022475"/>
    </source>
</evidence>